<name>A0AAN8ZFF4_9MAGN</name>
<sequence>MRGLQKSKRVSWASDVNLCQVRLFLSEESPSQVRLGAQDHLQAKTPWLSHSNNTGVDDNLPPGFEAARPANILRNKLSHIPLAKWKIPSRFVLDVTWQVVAGEESKEIEAQNQREMRVLEAVYPRPSAIPPNPSFPMDTEGSDPNDQLVPVIPITAIEDEDATTDIPGEYMAATNVPMNIQSQHLMSGPPPSSQGSIPSFPNQLTNANPVGPSAHGVEPDVVAAASAAFTAIMRSNEPGNMIDPDLLFKILSNPKLIEKCVTEYGTPQNLPNPPGNAPVTLSNPPPVQINRTEFGGQTVAAPSNGPFYPQPNGVSLAPIPRPPPLPVPSSATSVGPPAKDINYYKSLIQQHGEERQEAQEQVFQQYGNRQSHHPVGVNLELAINPKPRESKPKIMKPCIYFNSSRGCRHGANCAYQHDASLQQQVISMPEAQSAKRMKVDGEITGL</sequence>
<dbReference type="AlphaFoldDB" id="A0AAN8ZFF4"/>
<gene>
    <name evidence="4" type="ORF">RJ641_032432</name>
</gene>
<evidence type="ECO:0000256" key="1">
    <source>
        <dbReference type="ARBA" id="ARBA00023125"/>
    </source>
</evidence>
<dbReference type="PANTHER" id="PTHR33400">
    <property type="entry name" value="ZINC FINGER CCCH DOMAIN-CONTAINING PROTEIN 6-RELATED"/>
    <property type="match status" value="1"/>
</dbReference>
<feature type="zinc finger region" description="C3H1-type" evidence="2">
    <location>
        <begin position="392"/>
        <end position="420"/>
    </location>
</feature>
<reference evidence="4 5" key="1">
    <citation type="submission" date="2023-12" db="EMBL/GenBank/DDBJ databases">
        <title>A high-quality genome assembly for Dillenia turbinata (Dilleniales).</title>
        <authorList>
            <person name="Chanderbali A."/>
        </authorList>
    </citation>
    <scope>NUCLEOTIDE SEQUENCE [LARGE SCALE GENOMIC DNA]</scope>
    <source>
        <strain evidence="4">LSX21</strain>
        <tissue evidence="4">Leaf</tissue>
    </source>
</reference>
<evidence type="ECO:0000313" key="5">
    <source>
        <dbReference type="Proteomes" id="UP001370490"/>
    </source>
</evidence>
<dbReference type="EMBL" id="JBAMMX010000006">
    <property type="protein sequence ID" value="KAK6938924.1"/>
    <property type="molecule type" value="Genomic_DNA"/>
</dbReference>
<dbReference type="PANTHER" id="PTHR33400:SF2">
    <property type="entry name" value="ZINC FINGER CCCH DOMAIN-CONTAINING PROTEIN 6"/>
    <property type="match status" value="1"/>
</dbReference>
<dbReference type="GO" id="GO:0008270">
    <property type="term" value="F:zinc ion binding"/>
    <property type="evidence" value="ECO:0007669"/>
    <property type="project" value="UniProtKB-KW"/>
</dbReference>
<evidence type="ECO:0000256" key="2">
    <source>
        <dbReference type="PROSITE-ProRule" id="PRU00723"/>
    </source>
</evidence>
<accession>A0AAN8ZFF4</accession>
<feature type="domain" description="C3H1-type" evidence="3">
    <location>
        <begin position="392"/>
        <end position="420"/>
    </location>
</feature>
<evidence type="ECO:0000259" key="3">
    <source>
        <dbReference type="PROSITE" id="PS50103"/>
    </source>
</evidence>
<protein>
    <recommendedName>
        <fullName evidence="3">C3H1-type domain-containing protein</fullName>
    </recommendedName>
</protein>
<dbReference type="Proteomes" id="UP001370490">
    <property type="component" value="Unassembled WGS sequence"/>
</dbReference>
<keyword evidence="1" id="KW-0238">DNA-binding</keyword>
<comment type="caution">
    <text evidence="4">The sequence shown here is derived from an EMBL/GenBank/DDBJ whole genome shotgun (WGS) entry which is preliminary data.</text>
</comment>
<proteinExistence type="predicted"/>
<keyword evidence="2" id="KW-0863">Zinc-finger</keyword>
<keyword evidence="2" id="KW-0479">Metal-binding</keyword>
<dbReference type="InterPro" id="IPR000571">
    <property type="entry name" value="Znf_CCCH"/>
</dbReference>
<dbReference type="PROSITE" id="PS50103">
    <property type="entry name" value="ZF_C3H1"/>
    <property type="match status" value="1"/>
</dbReference>
<organism evidence="4 5">
    <name type="scientific">Dillenia turbinata</name>
    <dbReference type="NCBI Taxonomy" id="194707"/>
    <lineage>
        <taxon>Eukaryota</taxon>
        <taxon>Viridiplantae</taxon>
        <taxon>Streptophyta</taxon>
        <taxon>Embryophyta</taxon>
        <taxon>Tracheophyta</taxon>
        <taxon>Spermatophyta</taxon>
        <taxon>Magnoliopsida</taxon>
        <taxon>eudicotyledons</taxon>
        <taxon>Gunneridae</taxon>
        <taxon>Pentapetalae</taxon>
        <taxon>Dilleniales</taxon>
        <taxon>Dilleniaceae</taxon>
        <taxon>Dillenia</taxon>
    </lineage>
</organism>
<keyword evidence="2" id="KW-0862">Zinc</keyword>
<dbReference type="GO" id="GO:0003677">
    <property type="term" value="F:DNA binding"/>
    <property type="evidence" value="ECO:0007669"/>
    <property type="project" value="UniProtKB-KW"/>
</dbReference>
<keyword evidence="5" id="KW-1185">Reference proteome</keyword>
<evidence type="ECO:0000313" key="4">
    <source>
        <dbReference type="EMBL" id="KAK6938924.1"/>
    </source>
</evidence>